<name>A0ABQ9EH89_TEGGR</name>
<keyword evidence="2" id="KW-0067">ATP-binding</keyword>
<evidence type="ECO:0000259" key="3">
    <source>
        <dbReference type="Pfam" id="PF06479"/>
    </source>
</evidence>
<dbReference type="InterPro" id="IPR010513">
    <property type="entry name" value="KEN_dom"/>
</dbReference>
<keyword evidence="1" id="KW-0547">Nucleotide-binding</keyword>
<accession>A0ABQ9EH89</accession>
<dbReference type="InterPro" id="IPR038357">
    <property type="entry name" value="KEN_sf"/>
</dbReference>
<comment type="caution">
    <text evidence="4">The sequence shown here is derived from an EMBL/GenBank/DDBJ whole genome shotgun (WGS) entry which is preliminary data.</text>
</comment>
<sequence length="113" mass="13006">MIVGSDVLRDLKLGVPTSGGTGNTMIDIMNSVGCDTTFSEWINIIDPLIMKEMRSFRQYKNTLVELVLSQMARELIDEPCRYFLTKFPTLFMCVYRAIKSSARQEKTCYKPFF</sequence>
<protein>
    <recommendedName>
        <fullName evidence="3">KEN domain-containing protein</fullName>
    </recommendedName>
</protein>
<dbReference type="Proteomes" id="UP001217089">
    <property type="component" value="Unassembled WGS sequence"/>
</dbReference>
<organism evidence="4 5">
    <name type="scientific">Tegillarca granosa</name>
    <name type="common">Malaysian cockle</name>
    <name type="synonym">Anadara granosa</name>
    <dbReference type="NCBI Taxonomy" id="220873"/>
    <lineage>
        <taxon>Eukaryota</taxon>
        <taxon>Metazoa</taxon>
        <taxon>Spiralia</taxon>
        <taxon>Lophotrochozoa</taxon>
        <taxon>Mollusca</taxon>
        <taxon>Bivalvia</taxon>
        <taxon>Autobranchia</taxon>
        <taxon>Pteriomorphia</taxon>
        <taxon>Arcoida</taxon>
        <taxon>Arcoidea</taxon>
        <taxon>Arcidae</taxon>
        <taxon>Tegillarca</taxon>
    </lineage>
</organism>
<gene>
    <name evidence="4" type="ORF">KUTeg_019602</name>
</gene>
<reference evidence="4 5" key="1">
    <citation type="submission" date="2022-12" db="EMBL/GenBank/DDBJ databases">
        <title>Chromosome-level genome of Tegillarca granosa.</title>
        <authorList>
            <person name="Kim J."/>
        </authorList>
    </citation>
    <scope>NUCLEOTIDE SEQUENCE [LARGE SCALE GENOMIC DNA]</scope>
    <source>
        <strain evidence="4">Teg-2019</strain>
        <tissue evidence="4">Adductor muscle</tissue>
    </source>
</reference>
<evidence type="ECO:0000313" key="5">
    <source>
        <dbReference type="Proteomes" id="UP001217089"/>
    </source>
</evidence>
<proteinExistence type="predicted"/>
<keyword evidence="5" id="KW-1185">Reference proteome</keyword>
<evidence type="ECO:0000256" key="1">
    <source>
        <dbReference type="ARBA" id="ARBA00022741"/>
    </source>
</evidence>
<dbReference type="EMBL" id="JARBDR010000917">
    <property type="protein sequence ID" value="KAJ8303206.1"/>
    <property type="molecule type" value="Genomic_DNA"/>
</dbReference>
<evidence type="ECO:0000313" key="4">
    <source>
        <dbReference type="EMBL" id="KAJ8303206.1"/>
    </source>
</evidence>
<evidence type="ECO:0000256" key="2">
    <source>
        <dbReference type="ARBA" id="ARBA00022840"/>
    </source>
</evidence>
<dbReference type="Pfam" id="PF06479">
    <property type="entry name" value="Ribonuc_2-5A"/>
    <property type="match status" value="1"/>
</dbReference>
<feature type="domain" description="KEN" evidence="3">
    <location>
        <begin position="69"/>
        <end position="110"/>
    </location>
</feature>
<dbReference type="Gene3D" id="1.20.1440.180">
    <property type="entry name" value="KEN domain"/>
    <property type="match status" value="1"/>
</dbReference>